<protein>
    <submittedName>
        <fullName evidence="2">Hemerythrin superfamily protein</fullName>
    </submittedName>
</protein>
<dbReference type="InterPro" id="IPR012312">
    <property type="entry name" value="Hemerythrin-like"/>
</dbReference>
<organism evidence="2 3">
    <name type="scientific">Nocardia transvalensis</name>
    <dbReference type="NCBI Taxonomy" id="37333"/>
    <lineage>
        <taxon>Bacteria</taxon>
        <taxon>Bacillati</taxon>
        <taxon>Actinomycetota</taxon>
        <taxon>Actinomycetes</taxon>
        <taxon>Mycobacteriales</taxon>
        <taxon>Nocardiaceae</taxon>
        <taxon>Nocardia</taxon>
    </lineage>
</organism>
<accession>A0A7W9UJA5</accession>
<dbReference type="Proteomes" id="UP000540412">
    <property type="component" value="Unassembled WGS sequence"/>
</dbReference>
<dbReference type="Gene3D" id="1.20.120.520">
    <property type="entry name" value="nmb1532 protein domain like"/>
    <property type="match status" value="1"/>
</dbReference>
<evidence type="ECO:0000259" key="1">
    <source>
        <dbReference type="Pfam" id="PF01814"/>
    </source>
</evidence>
<proteinExistence type="predicted"/>
<dbReference type="EMBL" id="JACHIT010000001">
    <property type="protein sequence ID" value="MBB5915243.1"/>
    <property type="molecule type" value="Genomic_DNA"/>
</dbReference>
<gene>
    <name evidence="2" type="ORF">BJY24_004110</name>
</gene>
<sequence>MAAQRIDSTADVVGFLLDQHNRIRHLFAETAEAATPEEREQKFYELRRLLAVHETAEEEIVHPRARREIDNGEAIVDARLQEENKAKKALSELDDMDVSSPEFGVKLAALRDAVLNHAGHEENEEFEQLRTQLPQDDLERMRAVVEFAEKTAPTRPHPGVESVAANMFAGPFAAVLDRVKDAITKPSH</sequence>
<feature type="domain" description="Hemerythrin-like" evidence="1">
    <location>
        <begin position="13"/>
        <end position="128"/>
    </location>
</feature>
<dbReference type="PANTHER" id="PTHR35585">
    <property type="entry name" value="HHE DOMAIN PROTEIN (AFU_ORTHOLOGUE AFUA_4G00730)"/>
    <property type="match status" value="1"/>
</dbReference>
<dbReference type="RefSeq" id="WP_040746984.1">
    <property type="nucleotide sequence ID" value="NZ_JACHIT010000001.1"/>
</dbReference>
<evidence type="ECO:0000313" key="3">
    <source>
        <dbReference type="Proteomes" id="UP000540412"/>
    </source>
</evidence>
<keyword evidence="3" id="KW-1185">Reference proteome</keyword>
<dbReference type="PANTHER" id="PTHR35585:SF1">
    <property type="entry name" value="HHE DOMAIN PROTEIN (AFU_ORTHOLOGUE AFUA_4G00730)"/>
    <property type="match status" value="1"/>
</dbReference>
<dbReference type="CDD" id="cd12108">
    <property type="entry name" value="Hr-like"/>
    <property type="match status" value="1"/>
</dbReference>
<comment type="caution">
    <text evidence="2">The sequence shown here is derived from an EMBL/GenBank/DDBJ whole genome shotgun (WGS) entry which is preliminary data.</text>
</comment>
<dbReference type="AlphaFoldDB" id="A0A7W9UJA5"/>
<evidence type="ECO:0000313" key="2">
    <source>
        <dbReference type="EMBL" id="MBB5915243.1"/>
    </source>
</evidence>
<name>A0A7W9UJA5_9NOCA</name>
<reference evidence="2 3" key="1">
    <citation type="submission" date="2020-08" db="EMBL/GenBank/DDBJ databases">
        <title>Sequencing the genomes of 1000 actinobacteria strains.</title>
        <authorList>
            <person name="Klenk H.-P."/>
        </authorList>
    </citation>
    <scope>NUCLEOTIDE SEQUENCE [LARGE SCALE GENOMIC DNA]</scope>
    <source>
        <strain evidence="2 3">DSM 43582</strain>
    </source>
</reference>
<dbReference type="Pfam" id="PF01814">
    <property type="entry name" value="Hemerythrin"/>
    <property type="match status" value="1"/>
</dbReference>